<dbReference type="EMBL" id="JAUSYY010000001">
    <property type="protein sequence ID" value="MDQ0895166.1"/>
    <property type="molecule type" value="Genomic_DNA"/>
</dbReference>
<dbReference type="InterPro" id="IPR000994">
    <property type="entry name" value="Pept_M24"/>
</dbReference>
<evidence type="ECO:0000313" key="3">
    <source>
        <dbReference type="Proteomes" id="UP001239083"/>
    </source>
</evidence>
<dbReference type="Pfam" id="PF00557">
    <property type="entry name" value="Peptidase_M24"/>
    <property type="match status" value="1"/>
</dbReference>
<keyword evidence="2" id="KW-0378">Hydrolase</keyword>
<dbReference type="InterPro" id="IPR050659">
    <property type="entry name" value="Peptidase_M24B"/>
</dbReference>
<evidence type="ECO:0000259" key="1">
    <source>
        <dbReference type="Pfam" id="PF00557"/>
    </source>
</evidence>
<accession>A0ABU0RD41</accession>
<comment type="caution">
    <text evidence="2">The sequence shown here is derived from an EMBL/GenBank/DDBJ whole genome shotgun (WGS) entry which is preliminary data.</text>
</comment>
<keyword evidence="2" id="KW-0031">Aminopeptidase</keyword>
<reference evidence="2 3" key="1">
    <citation type="submission" date="2023-07" db="EMBL/GenBank/DDBJ databases">
        <title>Comparative genomics of wheat-associated soil bacteria to identify genetic determinants of phenazine resistance.</title>
        <authorList>
            <person name="Mouncey N."/>
        </authorList>
    </citation>
    <scope>NUCLEOTIDE SEQUENCE [LARGE SCALE GENOMIC DNA]</scope>
    <source>
        <strain evidence="2 3">V3I3</strain>
    </source>
</reference>
<proteinExistence type="predicted"/>
<dbReference type="PANTHER" id="PTHR46112">
    <property type="entry name" value="AMINOPEPTIDASE"/>
    <property type="match status" value="1"/>
</dbReference>
<dbReference type="InterPro" id="IPR036005">
    <property type="entry name" value="Creatinase/aminopeptidase-like"/>
</dbReference>
<dbReference type="GO" id="GO:0004177">
    <property type="term" value="F:aminopeptidase activity"/>
    <property type="evidence" value="ECO:0007669"/>
    <property type="project" value="UniProtKB-KW"/>
</dbReference>
<dbReference type="Proteomes" id="UP001239083">
    <property type="component" value="Unassembled WGS sequence"/>
</dbReference>
<protein>
    <submittedName>
        <fullName evidence="2">Xaa-Pro aminopeptidase</fullName>
    </submittedName>
</protein>
<dbReference type="Gene3D" id="3.90.230.10">
    <property type="entry name" value="Creatinase/methionine aminopeptidase superfamily"/>
    <property type="match status" value="1"/>
</dbReference>
<dbReference type="SUPFAM" id="SSF55920">
    <property type="entry name" value="Creatinase/aminopeptidase"/>
    <property type="match status" value="1"/>
</dbReference>
<organism evidence="2 3">
    <name type="scientific">Agromyces ramosus</name>
    <dbReference type="NCBI Taxonomy" id="33879"/>
    <lineage>
        <taxon>Bacteria</taxon>
        <taxon>Bacillati</taxon>
        <taxon>Actinomycetota</taxon>
        <taxon>Actinomycetes</taxon>
        <taxon>Micrococcales</taxon>
        <taxon>Microbacteriaceae</taxon>
        <taxon>Agromyces</taxon>
    </lineage>
</organism>
<feature type="domain" description="Peptidase M24" evidence="1">
    <location>
        <begin position="136"/>
        <end position="327"/>
    </location>
</feature>
<keyword evidence="3" id="KW-1185">Reference proteome</keyword>
<evidence type="ECO:0000313" key="2">
    <source>
        <dbReference type="EMBL" id="MDQ0895166.1"/>
    </source>
</evidence>
<sequence>MAAPTAHAATPSPRDRARKRDRVLELLGRHGADAIVLRSHTAVAWYLDGARTHVSLAGDPVAAVVVSPAGDELRVFDNEADRLLDEELGSIGDLAVTRVPWHDVLVPTGRAVIEEAEVAAGLRAARASLLPAELARYRTLCREVAEALTDAATAADPSDSERDVAARLAADLVARGIDPLVTLVAGASRLAYRHPLPTASTLGERAMLVVCGRRHGLIANATRWVSWGGAHDAPAARRILEVEAAFLDATRIGDTLGEAFERGIAAYAAHGFDRDEWRRHHQGGAAGYAGRDPRGTAAVTDLVQADQAFAWNPTAPKAKVEDTVLVRRSGLEVLTLDPRWPTTRVGGLDRPLEFDRVTSG</sequence>
<keyword evidence="2" id="KW-0645">Protease</keyword>
<dbReference type="RefSeq" id="WP_307043009.1">
    <property type="nucleotide sequence ID" value="NZ_JAUSYY010000001.1"/>
</dbReference>
<dbReference type="PANTHER" id="PTHR46112:SF2">
    <property type="entry name" value="XAA-PRO AMINOPEPTIDASE P-RELATED"/>
    <property type="match status" value="1"/>
</dbReference>
<gene>
    <name evidence="2" type="ORF">QFZ26_002721</name>
</gene>
<name>A0ABU0RD41_9MICO</name>